<dbReference type="Proteomes" id="UP000282574">
    <property type="component" value="Unassembled WGS sequence"/>
</dbReference>
<dbReference type="EMBL" id="RSCK01000004">
    <property type="protein sequence ID" value="RUT13869.1"/>
    <property type="molecule type" value="Genomic_DNA"/>
</dbReference>
<dbReference type="InterPro" id="IPR018739">
    <property type="entry name" value="DUF2281"/>
</dbReference>
<evidence type="ECO:0000259" key="1">
    <source>
        <dbReference type="Pfam" id="PF10047"/>
    </source>
</evidence>
<dbReference type="AlphaFoldDB" id="A0AB37UR05"/>
<comment type="caution">
    <text evidence="2">The sequence shown here is derived from an EMBL/GenBank/DDBJ whole genome shotgun (WGS) entry which is preliminary data.</text>
</comment>
<reference evidence="2 3" key="1">
    <citation type="journal article" date="2019" name="Genome Biol. Evol.">
        <title>Day and night: Metabolic profiles and evolutionary relationships of six axenic non-marine cyanobacteria.</title>
        <authorList>
            <person name="Will S.E."/>
            <person name="Henke P."/>
            <person name="Boedeker C."/>
            <person name="Huang S."/>
            <person name="Brinkmann H."/>
            <person name="Rohde M."/>
            <person name="Jarek M."/>
            <person name="Friedl T."/>
            <person name="Seufert S."/>
            <person name="Schumacher M."/>
            <person name="Overmann J."/>
            <person name="Neumann-Schaal M."/>
            <person name="Petersen J."/>
        </authorList>
    </citation>
    <scope>NUCLEOTIDE SEQUENCE [LARGE SCALE GENOMIC DNA]</scope>
    <source>
        <strain evidence="2 3">SAG 39.79</strain>
    </source>
</reference>
<keyword evidence="3" id="KW-1185">Reference proteome</keyword>
<sequence>MHGEEVIITKDEQPLVQLTPLLAAQRRRQPGNAKGLVIISDDFDEPLEDFKDYMS</sequence>
<protein>
    <recommendedName>
        <fullName evidence="1">DUF2281 domain-containing protein</fullName>
    </recommendedName>
</protein>
<name>A0AB37UR05_9CYAN</name>
<organism evidence="2 3">
    <name type="scientific">Chroococcidiopsis cubana SAG 39.79</name>
    <dbReference type="NCBI Taxonomy" id="388085"/>
    <lineage>
        <taxon>Bacteria</taxon>
        <taxon>Bacillati</taxon>
        <taxon>Cyanobacteriota</taxon>
        <taxon>Cyanophyceae</taxon>
        <taxon>Chroococcidiopsidales</taxon>
        <taxon>Chroococcidiopsidaceae</taxon>
        <taxon>Chroococcidiopsis</taxon>
    </lineage>
</organism>
<evidence type="ECO:0000313" key="3">
    <source>
        <dbReference type="Proteomes" id="UP000282574"/>
    </source>
</evidence>
<evidence type="ECO:0000313" key="2">
    <source>
        <dbReference type="EMBL" id="RUT13869.1"/>
    </source>
</evidence>
<dbReference type="Pfam" id="PF10047">
    <property type="entry name" value="DUF2281"/>
    <property type="match status" value="1"/>
</dbReference>
<feature type="domain" description="DUF2281" evidence="1">
    <location>
        <begin position="24"/>
        <end position="53"/>
    </location>
</feature>
<gene>
    <name evidence="2" type="ORF">DSM107010_07690</name>
</gene>
<accession>A0AB37UR05</accession>
<proteinExistence type="predicted"/>